<dbReference type="InterPro" id="IPR046670">
    <property type="entry name" value="DUF6540"/>
</dbReference>
<gene>
    <name evidence="2" type="ORF">J3D65DRAFT_368838</name>
</gene>
<evidence type="ECO:0000256" key="1">
    <source>
        <dbReference type="SAM" id="MobiDB-lite"/>
    </source>
</evidence>
<dbReference type="Pfam" id="PF20174">
    <property type="entry name" value="DUF6540"/>
    <property type="match status" value="1"/>
</dbReference>
<feature type="region of interest" description="Disordered" evidence="1">
    <location>
        <begin position="120"/>
        <end position="145"/>
    </location>
</feature>
<name>A0ABR1LTN8_9PEZI</name>
<comment type="caution">
    <text evidence="2">The sequence shown here is derived from an EMBL/GenBank/DDBJ whole genome shotgun (WGS) entry which is preliminary data.</text>
</comment>
<dbReference type="GeneID" id="92028600"/>
<reference evidence="2 3" key="1">
    <citation type="submission" date="2024-04" db="EMBL/GenBank/DDBJ databases">
        <title>Phyllosticta paracitricarpa is synonymous to the EU quarantine fungus P. citricarpa based on phylogenomic analyses.</title>
        <authorList>
            <consortium name="Lawrence Berkeley National Laboratory"/>
            <person name="Van ingen-buijs V.A."/>
            <person name="Van westerhoven A.C."/>
            <person name="Haridas S."/>
            <person name="Skiadas P."/>
            <person name="Martin F."/>
            <person name="Groenewald J.Z."/>
            <person name="Crous P.W."/>
            <person name="Seidl M.F."/>
        </authorList>
    </citation>
    <scope>NUCLEOTIDE SEQUENCE [LARGE SCALE GENOMIC DNA]</scope>
    <source>
        <strain evidence="2 3">CPC 17464</strain>
    </source>
</reference>
<evidence type="ECO:0000313" key="3">
    <source>
        <dbReference type="Proteomes" id="UP001360953"/>
    </source>
</evidence>
<evidence type="ECO:0000313" key="2">
    <source>
        <dbReference type="EMBL" id="KAK7537152.1"/>
    </source>
</evidence>
<proteinExistence type="predicted"/>
<dbReference type="EMBL" id="JBBPEH010000006">
    <property type="protein sequence ID" value="KAK7537152.1"/>
    <property type="molecule type" value="Genomic_DNA"/>
</dbReference>
<sequence length="145" mass="16598">MATESIAHVSIVVFKSTPVDYQKLRHAALWFQFDDKSGSFVIHAVGVPSRFSVQVDPTYDPLQSTKFAKQVDVGYLKRPMTSSQLQYLMRKTEVDNSDREFNCQVWVQKALERLKDDRQLSEEEYSNGLDGLVDATMEAEDEADR</sequence>
<dbReference type="Proteomes" id="UP001360953">
    <property type="component" value="Unassembled WGS sequence"/>
</dbReference>
<keyword evidence="3" id="KW-1185">Reference proteome</keyword>
<protein>
    <submittedName>
        <fullName evidence="2">Uncharacterized protein</fullName>
    </submittedName>
</protein>
<organism evidence="2 3">
    <name type="scientific">Phyllosticta citribraziliensis</name>
    <dbReference type="NCBI Taxonomy" id="989973"/>
    <lineage>
        <taxon>Eukaryota</taxon>
        <taxon>Fungi</taxon>
        <taxon>Dikarya</taxon>
        <taxon>Ascomycota</taxon>
        <taxon>Pezizomycotina</taxon>
        <taxon>Dothideomycetes</taxon>
        <taxon>Dothideomycetes incertae sedis</taxon>
        <taxon>Botryosphaeriales</taxon>
        <taxon>Phyllostictaceae</taxon>
        <taxon>Phyllosticta</taxon>
    </lineage>
</organism>
<dbReference type="RefSeq" id="XP_066655303.1">
    <property type="nucleotide sequence ID" value="XM_066795694.1"/>
</dbReference>
<accession>A0ABR1LTN8</accession>